<dbReference type="AlphaFoldDB" id="A0A063Y287"/>
<dbReference type="EMBL" id="JMSZ01000024">
    <property type="protein sequence ID" value="KDE39794.1"/>
    <property type="molecule type" value="Genomic_DNA"/>
</dbReference>
<gene>
    <name evidence="2" type="ORF">ADINL_1834</name>
</gene>
<keyword evidence="1" id="KW-0472">Membrane</keyword>
<dbReference type="Proteomes" id="UP000027318">
    <property type="component" value="Unassembled WGS sequence"/>
</dbReference>
<name>A0A063Y287_9GAMM</name>
<keyword evidence="1" id="KW-0812">Transmembrane</keyword>
<evidence type="ECO:0000313" key="3">
    <source>
        <dbReference type="Proteomes" id="UP000027318"/>
    </source>
</evidence>
<sequence>MDPKIPIPTGNIYKFLATFGLVAIVASMTLMVFSIGWAKS</sequence>
<feature type="transmembrane region" description="Helical" evidence="1">
    <location>
        <begin position="12"/>
        <end position="38"/>
    </location>
</feature>
<keyword evidence="3" id="KW-1185">Reference proteome</keyword>
<proteinExistence type="predicted"/>
<keyword evidence="1" id="KW-1133">Transmembrane helix</keyword>
<evidence type="ECO:0000256" key="1">
    <source>
        <dbReference type="SAM" id="Phobius"/>
    </source>
</evidence>
<comment type="caution">
    <text evidence="2">The sequence shown here is derived from an EMBL/GenBank/DDBJ whole genome shotgun (WGS) entry which is preliminary data.</text>
</comment>
<organism evidence="2 3">
    <name type="scientific">Nitrincola lacisaponensis</name>
    <dbReference type="NCBI Taxonomy" id="267850"/>
    <lineage>
        <taxon>Bacteria</taxon>
        <taxon>Pseudomonadati</taxon>
        <taxon>Pseudomonadota</taxon>
        <taxon>Gammaproteobacteria</taxon>
        <taxon>Oceanospirillales</taxon>
        <taxon>Oceanospirillaceae</taxon>
        <taxon>Nitrincola</taxon>
    </lineage>
</organism>
<accession>A0A063Y287</accession>
<protein>
    <submittedName>
        <fullName evidence="2">Uncharacterized protein</fullName>
    </submittedName>
</protein>
<evidence type="ECO:0000313" key="2">
    <source>
        <dbReference type="EMBL" id="KDE39794.1"/>
    </source>
</evidence>
<reference evidence="2 3" key="1">
    <citation type="journal article" date="2005" name="Int. J. Syst. Evol. Microbiol.">
        <title>Nitrincola lacisaponensis gen. nov., sp. nov., a novel alkaliphilic bacterium isolated from an alkaline, saline lake.</title>
        <authorList>
            <person name="Dimitriu P.A."/>
            <person name="Shukla S.K."/>
            <person name="Conradt J."/>
            <person name="Marquez M.C."/>
            <person name="Ventosa A."/>
            <person name="Maglia A."/>
            <person name="Peyton B.M."/>
            <person name="Pinkart H.C."/>
            <person name="Mormile M.R."/>
        </authorList>
    </citation>
    <scope>NUCLEOTIDE SEQUENCE [LARGE SCALE GENOMIC DNA]</scope>
    <source>
        <strain evidence="2 3">4CA</strain>
    </source>
</reference>